<evidence type="ECO:0000256" key="1">
    <source>
        <dbReference type="SAM" id="MobiDB-lite"/>
    </source>
</evidence>
<organism evidence="2 3">
    <name type="scientific">Romanomermis culicivorax</name>
    <name type="common">Nematode worm</name>
    <dbReference type="NCBI Taxonomy" id="13658"/>
    <lineage>
        <taxon>Eukaryota</taxon>
        <taxon>Metazoa</taxon>
        <taxon>Ecdysozoa</taxon>
        <taxon>Nematoda</taxon>
        <taxon>Enoplea</taxon>
        <taxon>Dorylaimia</taxon>
        <taxon>Mermithida</taxon>
        <taxon>Mermithoidea</taxon>
        <taxon>Mermithidae</taxon>
        <taxon>Romanomermis</taxon>
    </lineage>
</organism>
<sequence>MTLATGSLNPPSHMAFLTVIKPNDNEVTVLEFENNYAYISTSHKSGGARQAIARKKAQMTPGVELLAVPFGHTPSSGVGQQVVQKEATRCTGHGAGRPTRRARRVTCEK</sequence>
<feature type="region of interest" description="Disordered" evidence="1">
    <location>
        <begin position="90"/>
        <end position="109"/>
    </location>
</feature>
<dbReference type="Proteomes" id="UP000887565">
    <property type="component" value="Unplaced"/>
</dbReference>
<proteinExistence type="predicted"/>
<reference evidence="3" key="1">
    <citation type="submission" date="2022-11" db="UniProtKB">
        <authorList>
            <consortium name="WormBaseParasite"/>
        </authorList>
    </citation>
    <scope>IDENTIFICATION</scope>
</reference>
<protein>
    <submittedName>
        <fullName evidence="3">Uncharacterized protein</fullName>
    </submittedName>
</protein>
<name>A0A915JIY7_ROMCU</name>
<evidence type="ECO:0000313" key="3">
    <source>
        <dbReference type="WBParaSite" id="nRc.2.0.1.t26046-RA"/>
    </source>
</evidence>
<accession>A0A915JIY7</accession>
<feature type="compositionally biased region" description="Basic residues" evidence="1">
    <location>
        <begin position="98"/>
        <end position="109"/>
    </location>
</feature>
<dbReference type="WBParaSite" id="nRc.2.0.1.t26046-RA">
    <property type="protein sequence ID" value="nRc.2.0.1.t26046-RA"/>
    <property type="gene ID" value="nRc.2.0.1.g26046"/>
</dbReference>
<keyword evidence="2" id="KW-1185">Reference proteome</keyword>
<evidence type="ECO:0000313" key="2">
    <source>
        <dbReference type="Proteomes" id="UP000887565"/>
    </source>
</evidence>
<dbReference type="AlphaFoldDB" id="A0A915JIY7"/>